<accession>A0A8H7MCK7</accession>
<evidence type="ECO:0000313" key="2">
    <source>
        <dbReference type="Proteomes" id="UP000651452"/>
    </source>
</evidence>
<dbReference type="Proteomes" id="UP000651452">
    <property type="component" value="Unassembled WGS sequence"/>
</dbReference>
<organism evidence="1 2">
    <name type="scientific">Ascochyta lentis</name>
    <dbReference type="NCBI Taxonomy" id="205686"/>
    <lineage>
        <taxon>Eukaryota</taxon>
        <taxon>Fungi</taxon>
        <taxon>Dikarya</taxon>
        <taxon>Ascomycota</taxon>
        <taxon>Pezizomycotina</taxon>
        <taxon>Dothideomycetes</taxon>
        <taxon>Pleosporomycetidae</taxon>
        <taxon>Pleosporales</taxon>
        <taxon>Pleosporineae</taxon>
        <taxon>Didymellaceae</taxon>
        <taxon>Ascochyta</taxon>
    </lineage>
</organism>
<sequence>MDKRNAVLPVVSSDFAEDPSITIERLASFVHVPVSTLVASCSCGCKAFGACGRAYGGRACPVWPRRGADVTELLPTPINQFAKDAAACDCFLATGTARNLSVKDFIIEGELVSDNEAS</sequence>
<name>A0A8H7MCK7_9PLEO</name>
<gene>
    <name evidence="1" type="ORF">EKO04_011628</name>
</gene>
<reference evidence="1" key="2">
    <citation type="submission" date="2020-09" db="EMBL/GenBank/DDBJ databases">
        <title>Reference genome assembly for Australian Ascochyta lentis isolate Al4.</title>
        <authorList>
            <person name="Lee R.C."/>
            <person name="Farfan-Caceres L.M."/>
            <person name="Debler J.W."/>
            <person name="Williams A.H."/>
            <person name="Henares B.M."/>
        </authorList>
    </citation>
    <scope>NUCLEOTIDE SEQUENCE</scope>
    <source>
        <strain evidence="1">Al4</strain>
    </source>
</reference>
<protein>
    <submittedName>
        <fullName evidence="1">Uncharacterized protein</fullName>
    </submittedName>
</protein>
<dbReference type="EMBL" id="RZGK01000024">
    <property type="protein sequence ID" value="KAF9690414.1"/>
    <property type="molecule type" value="Genomic_DNA"/>
</dbReference>
<reference evidence="1" key="1">
    <citation type="submission" date="2018-12" db="EMBL/GenBank/DDBJ databases">
        <authorList>
            <person name="Syme R.A."/>
            <person name="Farfan-Caceres L."/>
            <person name="Lichtenzveig J."/>
        </authorList>
    </citation>
    <scope>NUCLEOTIDE SEQUENCE</scope>
    <source>
        <strain evidence="1">Al4</strain>
    </source>
</reference>
<comment type="caution">
    <text evidence="1">The sequence shown here is derived from an EMBL/GenBank/DDBJ whole genome shotgun (WGS) entry which is preliminary data.</text>
</comment>
<dbReference type="AlphaFoldDB" id="A0A8H7MCK7"/>
<proteinExistence type="predicted"/>
<evidence type="ECO:0000313" key="1">
    <source>
        <dbReference type="EMBL" id="KAF9690414.1"/>
    </source>
</evidence>
<keyword evidence="2" id="KW-1185">Reference proteome</keyword>